<evidence type="ECO:0000313" key="2">
    <source>
        <dbReference type="EMBL" id="KAK3678714.1"/>
    </source>
</evidence>
<dbReference type="EMBL" id="JAUTXT010000003">
    <property type="protein sequence ID" value="KAK3678714.1"/>
    <property type="molecule type" value="Genomic_DNA"/>
</dbReference>
<proteinExistence type="predicted"/>
<name>A0AAE0WVQ5_9PEZI</name>
<protein>
    <submittedName>
        <fullName evidence="2">Uncharacterized protein</fullName>
    </submittedName>
</protein>
<feature type="compositionally biased region" description="Basic and acidic residues" evidence="1">
    <location>
        <begin position="19"/>
        <end position="45"/>
    </location>
</feature>
<gene>
    <name evidence="2" type="ORF">LTR78_001167</name>
</gene>
<feature type="region of interest" description="Disordered" evidence="1">
    <location>
        <begin position="1"/>
        <end position="248"/>
    </location>
</feature>
<feature type="compositionally biased region" description="Low complexity" evidence="1">
    <location>
        <begin position="232"/>
        <end position="244"/>
    </location>
</feature>
<dbReference type="AlphaFoldDB" id="A0AAE0WVQ5"/>
<reference evidence="2" key="1">
    <citation type="submission" date="2023-07" db="EMBL/GenBank/DDBJ databases">
        <title>Black Yeasts Isolated from many extreme environments.</title>
        <authorList>
            <person name="Coleine C."/>
            <person name="Stajich J.E."/>
            <person name="Selbmann L."/>
        </authorList>
    </citation>
    <scope>NUCLEOTIDE SEQUENCE</scope>
    <source>
        <strain evidence="2">CCFEE 5485</strain>
    </source>
</reference>
<evidence type="ECO:0000256" key="1">
    <source>
        <dbReference type="SAM" id="MobiDB-lite"/>
    </source>
</evidence>
<accession>A0AAE0WVQ5</accession>
<evidence type="ECO:0000313" key="3">
    <source>
        <dbReference type="Proteomes" id="UP001274830"/>
    </source>
</evidence>
<organism evidence="2 3">
    <name type="scientific">Recurvomyces mirabilis</name>
    <dbReference type="NCBI Taxonomy" id="574656"/>
    <lineage>
        <taxon>Eukaryota</taxon>
        <taxon>Fungi</taxon>
        <taxon>Dikarya</taxon>
        <taxon>Ascomycota</taxon>
        <taxon>Pezizomycotina</taxon>
        <taxon>Dothideomycetes</taxon>
        <taxon>Dothideomycetidae</taxon>
        <taxon>Mycosphaerellales</taxon>
        <taxon>Teratosphaeriaceae</taxon>
        <taxon>Recurvomyces</taxon>
    </lineage>
</organism>
<keyword evidence="3" id="KW-1185">Reference proteome</keyword>
<feature type="compositionally biased region" description="Low complexity" evidence="1">
    <location>
        <begin position="141"/>
        <end position="155"/>
    </location>
</feature>
<sequence>MDKLKSVAKGGWKPAGDPKISRDTWKEDLKGMATGKKSDPHEATRNHTSAPLKTLKDPDSFGAPPKHTGVYGNAANVPSSSSAYSEPSGGLGSPIPTPSRRQQQEVVEEEEVKGPPKPYSKDTTGLRTDNLPKPPIRRGDAAAGSSSSPARTASPSLPPRQTPGLPTRQASRPPPSLPPRMTENPSEWTPAPPPTYGEATQSPIHDPAAIAQGAATRLSQAGVSVPGFGIGSPTSSTQPQAPSAPRGPQLTILTDEHWIFAHTAVCSYGTICACSSSGSSEEAAAASTAKEECVA</sequence>
<comment type="caution">
    <text evidence="2">The sequence shown here is derived from an EMBL/GenBank/DDBJ whole genome shotgun (WGS) entry which is preliminary data.</text>
</comment>
<feature type="compositionally biased region" description="Low complexity" evidence="1">
    <location>
        <begin position="79"/>
        <end position="88"/>
    </location>
</feature>
<dbReference type="Proteomes" id="UP001274830">
    <property type="component" value="Unassembled WGS sequence"/>
</dbReference>